<proteinExistence type="inferred from homology"/>
<dbReference type="InterPro" id="IPR019489">
    <property type="entry name" value="Clp_ATPase_C"/>
</dbReference>
<evidence type="ECO:0000256" key="1">
    <source>
        <dbReference type="ARBA" id="ARBA00008675"/>
    </source>
</evidence>
<dbReference type="InterPro" id="IPR027417">
    <property type="entry name" value="P-loop_NTPase"/>
</dbReference>
<evidence type="ECO:0000256" key="2">
    <source>
        <dbReference type="ARBA" id="ARBA00022737"/>
    </source>
</evidence>
<reference evidence="9 10" key="2">
    <citation type="submission" date="2021-08" db="EMBL/GenBank/DDBJ databases">
        <title>Rheinheimera aquimaris sp. nov., isolated from seawater of the East Sea in Korea.</title>
        <authorList>
            <person name="Kim K.H."/>
            <person name="Wenting R."/>
            <person name="Kim K.R."/>
            <person name="Jeon C.O."/>
        </authorList>
    </citation>
    <scope>NUCLEOTIDE SEQUENCE [LARGE SCALE GENOMIC DNA]</scope>
    <source>
        <strain evidence="9 10">MA-13</strain>
    </source>
</reference>
<dbReference type="PANTHER" id="PTHR11638">
    <property type="entry name" value="ATP-DEPENDENT CLP PROTEASE"/>
    <property type="match status" value="1"/>
</dbReference>
<dbReference type="InterPro" id="IPR004176">
    <property type="entry name" value="Clp_R_N"/>
</dbReference>
<dbReference type="InterPro" id="IPR018368">
    <property type="entry name" value="ClpA/B_CS1"/>
</dbReference>
<dbReference type="Pfam" id="PF17871">
    <property type="entry name" value="AAA_lid_9"/>
    <property type="match status" value="1"/>
</dbReference>
<dbReference type="InterPro" id="IPR001270">
    <property type="entry name" value="ClpA/B"/>
</dbReference>
<dbReference type="InterPro" id="IPR041546">
    <property type="entry name" value="ClpA/ClpB_AAA_lid"/>
</dbReference>
<dbReference type="SMART" id="SM00382">
    <property type="entry name" value="AAA"/>
    <property type="match status" value="2"/>
</dbReference>
<dbReference type="CDD" id="cd00009">
    <property type="entry name" value="AAA"/>
    <property type="match status" value="1"/>
</dbReference>
<dbReference type="RefSeq" id="WP_205312148.1">
    <property type="nucleotide sequence ID" value="NZ_JAERPS020000007.1"/>
</dbReference>
<dbReference type="Pfam" id="PF00004">
    <property type="entry name" value="AAA"/>
    <property type="match status" value="1"/>
</dbReference>
<dbReference type="CDD" id="cd19499">
    <property type="entry name" value="RecA-like_ClpB_Hsp104-like"/>
    <property type="match status" value="1"/>
</dbReference>
<name>A0ABS7XCZ4_9GAMM</name>
<keyword evidence="4" id="KW-0067">ATP-binding</keyword>
<evidence type="ECO:0000313" key="10">
    <source>
        <dbReference type="Proteomes" id="UP000663814"/>
    </source>
</evidence>
<keyword evidence="6" id="KW-0175">Coiled coil</keyword>
<dbReference type="NCBIfam" id="TIGR03345">
    <property type="entry name" value="VI_ClpV1"/>
    <property type="match status" value="1"/>
</dbReference>
<evidence type="ECO:0000256" key="6">
    <source>
        <dbReference type="SAM" id="Coils"/>
    </source>
</evidence>
<feature type="domain" description="Clp ATPase C-terminal" evidence="8">
    <location>
        <begin position="778"/>
        <end position="869"/>
    </location>
</feature>
<dbReference type="InterPro" id="IPR017729">
    <property type="entry name" value="ATPase_T6SS_ClpV1"/>
</dbReference>
<dbReference type="Gene3D" id="3.40.50.300">
    <property type="entry name" value="P-loop containing nucleotide triphosphate hydrolases"/>
    <property type="match status" value="3"/>
</dbReference>
<keyword evidence="5" id="KW-0143">Chaperone</keyword>
<dbReference type="Pfam" id="PF02861">
    <property type="entry name" value="Clp_N"/>
    <property type="match status" value="1"/>
</dbReference>
<comment type="similarity">
    <text evidence="1">Belongs to the ClpA/ClpB family.</text>
</comment>
<feature type="domain" description="AAA+ ATPase" evidence="7">
    <location>
        <begin position="220"/>
        <end position="364"/>
    </location>
</feature>
<dbReference type="SMART" id="SM01086">
    <property type="entry name" value="ClpB_D2-small"/>
    <property type="match status" value="1"/>
</dbReference>
<dbReference type="Gene3D" id="1.10.8.60">
    <property type="match status" value="1"/>
</dbReference>
<sequence>MDKIKLKAFVGKLNSQCTQALEGAAGLCVTNGNYEINVEHLILKLLEQPGDFALILAHYDVNIIKFVKVLQTAIESERSGNTQKPVFSKTLVGLLEDAWLIASLEQNFGSIRSGSILLAILANSRRHGLSSYIDEIECIPYDELKQQFDKVVIDSKESKTSQDPGGLGTDTLPTNTEQSQALEKYCVNFTQQARDGKIDPVFCRDREIRQMVDILARRRKNNPICVGEAGVGKTSVVEGLALKIVEGDVPSILKDVEIYGLDLSLLQAGASVKGEFEKRLTGVIDGVKQSPRSIILFIDEAHTLIGAGGAAGSGDAANLLKPALARGELRTIAATTWSEYKKYFEKDPALARRFQLVKLDEPSPEQAATIIRGLSSIYEKSHGVYIRDDAVVAAAQMSARYINGRQLPDKAVDVLDTAAARVKISIGSKPEVIDNVERDVKTLQRERAAIQRDVKADIVEEGDALVNLDTKIAELESLHAELSKKWHDETALVSQIIQLRQSLADVSDADIEMQTKATIIKLKSELTELQADEPLVHYEVSPQVVGEVISNWTGIPVGKMVKDEASAVLTFREELGKRIKGQDHAIAAIDKGIRASKAGINNPDTPMGVFLFVGPSGVGKTETCIGVADLLFGGERYLTSVNMSEFQEKHSVSRLIGSPPGYVGFGEGGMLTEAVRQKPYSVVLLDEVEKADLEVLNLFYQVFDKGVLSDGEGQLVDFKNTMMFLTSNLATDIITDLYLNNEKMPSIEEISTAIRPVLSAHFKPALLARMQIVPFLPLKANVIEEIVRLKLNKVKQRLAHSQKLTLVFSDNVVETITARCTDVDSGARNVDHILNGSILPVIATAILETLSDEEEYSQIELKINAEGNFETEFS</sequence>
<keyword evidence="2" id="KW-0677">Repeat</keyword>
<evidence type="ECO:0000256" key="5">
    <source>
        <dbReference type="ARBA" id="ARBA00023186"/>
    </source>
</evidence>
<evidence type="ECO:0000256" key="4">
    <source>
        <dbReference type="ARBA" id="ARBA00022840"/>
    </source>
</evidence>
<evidence type="ECO:0000256" key="3">
    <source>
        <dbReference type="ARBA" id="ARBA00022741"/>
    </source>
</evidence>
<dbReference type="PANTHER" id="PTHR11638:SF181">
    <property type="entry name" value="ATPASE SUBUNIT OF ATP-DEPENDENT PROTEASE"/>
    <property type="match status" value="1"/>
</dbReference>
<dbReference type="InterPro" id="IPR003593">
    <property type="entry name" value="AAA+_ATPase"/>
</dbReference>
<keyword evidence="10" id="KW-1185">Reference proteome</keyword>
<feature type="coiled-coil region" evidence="6">
    <location>
        <begin position="433"/>
        <end position="485"/>
    </location>
</feature>
<keyword evidence="3" id="KW-0547">Nucleotide-binding</keyword>
<dbReference type="EMBL" id="JAERPS020000007">
    <property type="protein sequence ID" value="MBZ9613417.1"/>
    <property type="molecule type" value="Genomic_DNA"/>
</dbReference>
<accession>A0ABS7XCZ4</accession>
<gene>
    <name evidence="9" type="primary">tssH</name>
    <name evidence="9" type="ORF">I4W93_017625</name>
</gene>
<dbReference type="PRINTS" id="PR00300">
    <property type="entry name" value="CLPPROTEASEA"/>
</dbReference>
<dbReference type="InterPro" id="IPR003959">
    <property type="entry name" value="ATPase_AAA_core"/>
</dbReference>
<dbReference type="SUPFAM" id="SSF52540">
    <property type="entry name" value="P-loop containing nucleoside triphosphate hydrolases"/>
    <property type="match status" value="2"/>
</dbReference>
<dbReference type="SUPFAM" id="SSF81923">
    <property type="entry name" value="Double Clp-N motif"/>
    <property type="match status" value="1"/>
</dbReference>
<dbReference type="Pfam" id="PF07724">
    <property type="entry name" value="AAA_2"/>
    <property type="match status" value="1"/>
</dbReference>
<dbReference type="Gene3D" id="1.10.1780.10">
    <property type="entry name" value="Clp, N-terminal domain"/>
    <property type="match status" value="1"/>
</dbReference>
<dbReference type="InterPro" id="IPR050130">
    <property type="entry name" value="ClpA_ClpB"/>
</dbReference>
<evidence type="ECO:0000259" key="8">
    <source>
        <dbReference type="SMART" id="SM01086"/>
    </source>
</evidence>
<organism evidence="9 10">
    <name type="scientific">Rheinheimera maricola</name>
    <dbReference type="NCBI Taxonomy" id="2793282"/>
    <lineage>
        <taxon>Bacteria</taxon>
        <taxon>Pseudomonadati</taxon>
        <taxon>Pseudomonadota</taxon>
        <taxon>Gammaproteobacteria</taxon>
        <taxon>Chromatiales</taxon>
        <taxon>Chromatiaceae</taxon>
        <taxon>Rheinheimera</taxon>
    </lineage>
</organism>
<comment type="caution">
    <text evidence="9">The sequence shown here is derived from an EMBL/GenBank/DDBJ whole genome shotgun (WGS) entry which is preliminary data.</text>
</comment>
<dbReference type="InterPro" id="IPR036628">
    <property type="entry name" value="Clp_N_dom_sf"/>
</dbReference>
<protein>
    <submittedName>
        <fullName evidence="9">Type VI secretion system ATPase TssH</fullName>
    </submittedName>
</protein>
<reference evidence="9 10" key="1">
    <citation type="submission" date="2020-12" db="EMBL/GenBank/DDBJ databases">
        <authorList>
            <person name="Ruan W."/>
            <person name="Khan S.A."/>
            <person name="Jeon C.O."/>
        </authorList>
    </citation>
    <scope>NUCLEOTIDE SEQUENCE [LARGE SCALE GENOMIC DNA]</scope>
    <source>
        <strain evidence="9 10">MA-13</strain>
    </source>
</reference>
<dbReference type="Pfam" id="PF10431">
    <property type="entry name" value="ClpB_D2-small"/>
    <property type="match status" value="1"/>
</dbReference>
<dbReference type="Proteomes" id="UP000663814">
    <property type="component" value="Unassembled WGS sequence"/>
</dbReference>
<evidence type="ECO:0000313" key="9">
    <source>
        <dbReference type="EMBL" id="MBZ9613417.1"/>
    </source>
</evidence>
<feature type="domain" description="AAA+ ATPase" evidence="7">
    <location>
        <begin position="606"/>
        <end position="778"/>
    </location>
</feature>
<dbReference type="PROSITE" id="PS00870">
    <property type="entry name" value="CLPAB_1"/>
    <property type="match status" value="1"/>
</dbReference>
<evidence type="ECO:0000259" key="7">
    <source>
        <dbReference type="SMART" id="SM00382"/>
    </source>
</evidence>